<dbReference type="InterPro" id="IPR017871">
    <property type="entry name" value="ABC_transporter-like_CS"/>
</dbReference>
<dbReference type="InterPro" id="IPR003439">
    <property type="entry name" value="ABC_transporter-like_ATP-bd"/>
</dbReference>
<dbReference type="InterPro" id="IPR003593">
    <property type="entry name" value="AAA+_ATPase"/>
</dbReference>
<feature type="domain" description="ABC transporter" evidence="5">
    <location>
        <begin position="3"/>
        <end position="234"/>
    </location>
</feature>
<dbReference type="SUPFAM" id="SSF52540">
    <property type="entry name" value="P-loop containing nucleoside triphosphate hydrolases"/>
    <property type="match status" value="1"/>
</dbReference>
<evidence type="ECO:0000313" key="6">
    <source>
        <dbReference type="EMBL" id="MCO8270772.1"/>
    </source>
</evidence>
<evidence type="ECO:0000313" key="7">
    <source>
        <dbReference type="Proteomes" id="UP001523369"/>
    </source>
</evidence>
<keyword evidence="2" id="KW-0813">Transport</keyword>
<evidence type="ECO:0000256" key="2">
    <source>
        <dbReference type="ARBA" id="ARBA00022448"/>
    </source>
</evidence>
<dbReference type="EMBL" id="JAMYJR010000009">
    <property type="protein sequence ID" value="MCO8270772.1"/>
    <property type="molecule type" value="Genomic_DNA"/>
</dbReference>
<dbReference type="SMART" id="SM00382">
    <property type="entry name" value="AAA"/>
    <property type="match status" value="1"/>
</dbReference>
<keyword evidence="7" id="KW-1185">Reference proteome</keyword>
<dbReference type="InterPro" id="IPR027417">
    <property type="entry name" value="P-loop_NTPase"/>
</dbReference>
<reference evidence="6 7" key="1">
    <citation type="submission" date="2022-06" db="EMBL/GenBank/DDBJ databases">
        <title>New Species of the Genus Actinoplanes, ActinopZanes ferrugineus.</title>
        <authorList>
            <person name="Ding P."/>
        </authorList>
    </citation>
    <scope>NUCLEOTIDE SEQUENCE [LARGE SCALE GENOMIC DNA]</scope>
    <source>
        <strain evidence="6 7">TRM88003</strain>
    </source>
</reference>
<evidence type="ECO:0000256" key="1">
    <source>
        <dbReference type="ARBA" id="ARBA00005417"/>
    </source>
</evidence>
<dbReference type="PROSITE" id="PS00211">
    <property type="entry name" value="ABC_TRANSPORTER_1"/>
    <property type="match status" value="1"/>
</dbReference>
<dbReference type="Gene3D" id="3.40.50.300">
    <property type="entry name" value="P-loop containing nucleotide triphosphate hydrolases"/>
    <property type="match status" value="1"/>
</dbReference>
<dbReference type="GO" id="GO:0005524">
    <property type="term" value="F:ATP binding"/>
    <property type="evidence" value="ECO:0007669"/>
    <property type="project" value="UniProtKB-KW"/>
</dbReference>
<dbReference type="PROSITE" id="PS50893">
    <property type="entry name" value="ABC_TRANSPORTER_2"/>
    <property type="match status" value="1"/>
</dbReference>
<sequence length="279" mass="30782">MTTRLTAVSKRFGRTTALRGITMEVDRGVTGLLGANGAGKTTLLRIMATVLSPDEGELRLLGRNPRDAGDRLQIRRQLGYLPQQTGFYEGFTAYEFVDYVAILQEITGTRQRRSEVRRVLEAVGLTDQMHRHLRSMSGGQRQRVALAQSLLGRPRLLLLDEPTVGLDPLERIRFRQVVSELAREHTVVLSTHLTDDVAALCDQVVVLGHGEITFTGTVADLVTTAAGHVWLADMPDVAAAGWWRTGDGRYRHIGEPPRGARLAPPTVEDGYMYLTGRGT</sequence>
<gene>
    <name evidence="6" type="ORF">M1L60_09210</name>
</gene>
<comment type="caution">
    <text evidence="6">The sequence shown here is derived from an EMBL/GenBank/DDBJ whole genome shotgun (WGS) entry which is preliminary data.</text>
</comment>
<accession>A0ABT1DIY7</accession>
<dbReference type="Proteomes" id="UP001523369">
    <property type="component" value="Unassembled WGS sequence"/>
</dbReference>
<evidence type="ECO:0000256" key="3">
    <source>
        <dbReference type="ARBA" id="ARBA00022741"/>
    </source>
</evidence>
<comment type="similarity">
    <text evidence="1">Belongs to the ABC transporter superfamily.</text>
</comment>
<dbReference type="PANTHER" id="PTHR43335:SF2">
    <property type="entry name" value="ABC TRANSPORTER, ATP-BINDING PROTEIN"/>
    <property type="match status" value="1"/>
</dbReference>
<keyword evidence="3" id="KW-0547">Nucleotide-binding</keyword>
<dbReference type="Pfam" id="PF00005">
    <property type="entry name" value="ABC_tran"/>
    <property type="match status" value="1"/>
</dbReference>
<dbReference type="RefSeq" id="WP_253236905.1">
    <property type="nucleotide sequence ID" value="NZ_JAMYJR010000009.1"/>
</dbReference>
<dbReference type="PANTHER" id="PTHR43335">
    <property type="entry name" value="ABC TRANSPORTER, ATP-BINDING PROTEIN"/>
    <property type="match status" value="1"/>
</dbReference>
<protein>
    <submittedName>
        <fullName evidence="6">ATP-binding cassette domain-containing protein</fullName>
    </submittedName>
</protein>
<proteinExistence type="inferred from homology"/>
<keyword evidence="4 6" id="KW-0067">ATP-binding</keyword>
<organism evidence="6 7">
    <name type="scientific">Paractinoplanes aksuensis</name>
    <dbReference type="NCBI Taxonomy" id="2939490"/>
    <lineage>
        <taxon>Bacteria</taxon>
        <taxon>Bacillati</taxon>
        <taxon>Actinomycetota</taxon>
        <taxon>Actinomycetes</taxon>
        <taxon>Micromonosporales</taxon>
        <taxon>Micromonosporaceae</taxon>
        <taxon>Paractinoplanes</taxon>
    </lineage>
</organism>
<evidence type="ECO:0000256" key="4">
    <source>
        <dbReference type="ARBA" id="ARBA00022840"/>
    </source>
</evidence>
<evidence type="ECO:0000259" key="5">
    <source>
        <dbReference type="PROSITE" id="PS50893"/>
    </source>
</evidence>
<name>A0ABT1DIY7_9ACTN</name>